<dbReference type="KEGG" id="cna:AB433_07680"/>
<dbReference type="STRING" id="1348774.AB433_07680"/>
<dbReference type="Proteomes" id="UP000035287">
    <property type="component" value="Chromosome"/>
</dbReference>
<organism evidence="1 2">
    <name type="scientific">Croceicoccus naphthovorans</name>
    <dbReference type="NCBI Taxonomy" id="1348774"/>
    <lineage>
        <taxon>Bacteria</taxon>
        <taxon>Pseudomonadati</taxon>
        <taxon>Pseudomonadota</taxon>
        <taxon>Alphaproteobacteria</taxon>
        <taxon>Sphingomonadales</taxon>
        <taxon>Erythrobacteraceae</taxon>
        <taxon>Croceicoccus</taxon>
    </lineage>
</organism>
<proteinExistence type="predicted"/>
<accession>A0A0G3XFA3</accession>
<evidence type="ECO:0000313" key="2">
    <source>
        <dbReference type="Proteomes" id="UP000035287"/>
    </source>
</evidence>
<protein>
    <submittedName>
        <fullName evidence="1">Uncharacterized protein</fullName>
    </submittedName>
</protein>
<reference evidence="1 2" key="1">
    <citation type="submission" date="2015-06" db="EMBL/GenBank/DDBJ databases">
        <authorList>
            <person name="Zeng Y."/>
            <person name="Huang Y."/>
        </authorList>
    </citation>
    <scope>NUCLEOTIDE SEQUENCE [LARGE SCALE GENOMIC DNA]</scope>
    <source>
        <strain evidence="1 2">PQ-2</strain>
    </source>
</reference>
<name>A0A0G3XFA3_9SPHN</name>
<dbReference type="AlphaFoldDB" id="A0A0G3XFA3"/>
<keyword evidence="2" id="KW-1185">Reference proteome</keyword>
<dbReference type="PATRIC" id="fig|1348774.3.peg.1610"/>
<gene>
    <name evidence="1" type="ORF">AB433_07680</name>
</gene>
<sequence length="94" mass="10293">MADSLIAPVPGTKAPEKVEYPDEVIFAGSPLDYANAMIDALILDKAGWEKFGVEQTGQLKKANRDKADIVKTVGDCEARDRAAVRNAQPRFKIF</sequence>
<dbReference type="EMBL" id="CP011770">
    <property type="protein sequence ID" value="AKM09892.1"/>
    <property type="molecule type" value="Genomic_DNA"/>
</dbReference>
<evidence type="ECO:0000313" key="1">
    <source>
        <dbReference type="EMBL" id="AKM09892.1"/>
    </source>
</evidence>